<dbReference type="AlphaFoldDB" id="A0A1I2VYM0"/>
<evidence type="ECO:0000313" key="2">
    <source>
        <dbReference type="Proteomes" id="UP000199337"/>
    </source>
</evidence>
<name>A0A1I2VYM0_9FIRM</name>
<dbReference type="RefSeq" id="WP_092472335.1">
    <property type="nucleotide sequence ID" value="NZ_FOOX01000012.1"/>
</dbReference>
<proteinExistence type="predicted"/>
<reference evidence="2" key="1">
    <citation type="submission" date="2016-10" db="EMBL/GenBank/DDBJ databases">
        <authorList>
            <person name="Varghese N."/>
            <person name="Submissions S."/>
        </authorList>
    </citation>
    <scope>NUCLEOTIDE SEQUENCE [LARGE SCALE GENOMIC DNA]</scope>
    <source>
        <strain evidence="2">DSM 17038</strain>
    </source>
</reference>
<evidence type="ECO:0008006" key="3">
    <source>
        <dbReference type="Google" id="ProtNLM"/>
    </source>
</evidence>
<sequence length="91" mass="10764">MFNDTLIKVYSSSDSTTFVKSIYADIQPFSKSITFEDGFQIDVTSRVFCDVDDSITKDSYLEIENLKYKVMEIKKWDDYLEVYLYKLVRQV</sequence>
<dbReference type="STRING" id="341036.SAMN05660649_03144"/>
<organism evidence="1 2">
    <name type="scientific">Desulfotruncus arcticus DSM 17038</name>
    <dbReference type="NCBI Taxonomy" id="1121424"/>
    <lineage>
        <taxon>Bacteria</taxon>
        <taxon>Bacillati</taxon>
        <taxon>Bacillota</taxon>
        <taxon>Clostridia</taxon>
        <taxon>Eubacteriales</taxon>
        <taxon>Desulfallaceae</taxon>
        <taxon>Desulfotruncus</taxon>
    </lineage>
</organism>
<protein>
    <recommendedName>
        <fullName evidence="3">Phage head-tail joining protein</fullName>
    </recommendedName>
</protein>
<evidence type="ECO:0000313" key="1">
    <source>
        <dbReference type="EMBL" id="SFG92401.1"/>
    </source>
</evidence>
<dbReference type="Proteomes" id="UP000199337">
    <property type="component" value="Unassembled WGS sequence"/>
</dbReference>
<dbReference type="OrthoDB" id="1808294at2"/>
<keyword evidence="2" id="KW-1185">Reference proteome</keyword>
<dbReference type="EMBL" id="FOOX01000012">
    <property type="protein sequence ID" value="SFG92401.1"/>
    <property type="molecule type" value="Genomic_DNA"/>
</dbReference>
<accession>A0A1I2VYM0</accession>
<gene>
    <name evidence="1" type="ORF">SAMN05660649_03144</name>
</gene>